<gene>
    <name evidence="2" type="ORF">HUJ06_008216</name>
</gene>
<reference evidence="2 3" key="1">
    <citation type="journal article" date="2020" name="Mol. Biol. Evol.">
        <title>Distinct Expression and Methylation Patterns for Genes with Different Fates following a Single Whole-Genome Duplication in Flowering Plants.</title>
        <authorList>
            <person name="Shi T."/>
            <person name="Rahmani R.S."/>
            <person name="Gugger P.F."/>
            <person name="Wang M."/>
            <person name="Li H."/>
            <person name="Zhang Y."/>
            <person name="Li Z."/>
            <person name="Wang Q."/>
            <person name="Van de Peer Y."/>
            <person name="Marchal K."/>
            <person name="Chen J."/>
        </authorList>
    </citation>
    <scope>NUCLEOTIDE SEQUENCE [LARGE SCALE GENOMIC DNA]</scope>
    <source>
        <tissue evidence="2">Leaf</tissue>
    </source>
</reference>
<dbReference type="Proteomes" id="UP000607653">
    <property type="component" value="Unassembled WGS sequence"/>
</dbReference>
<dbReference type="AlphaFoldDB" id="A0A822Z2B8"/>
<organism evidence="2 3">
    <name type="scientific">Nelumbo nucifera</name>
    <name type="common">Sacred lotus</name>
    <dbReference type="NCBI Taxonomy" id="4432"/>
    <lineage>
        <taxon>Eukaryota</taxon>
        <taxon>Viridiplantae</taxon>
        <taxon>Streptophyta</taxon>
        <taxon>Embryophyta</taxon>
        <taxon>Tracheophyta</taxon>
        <taxon>Spermatophyta</taxon>
        <taxon>Magnoliopsida</taxon>
        <taxon>Proteales</taxon>
        <taxon>Nelumbonaceae</taxon>
        <taxon>Nelumbo</taxon>
    </lineage>
</organism>
<proteinExistence type="predicted"/>
<name>A0A822Z2B8_NELNU</name>
<evidence type="ECO:0000313" key="3">
    <source>
        <dbReference type="Proteomes" id="UP000607653"/>
    </source>
</evidence>
<accession>A0A822Z2B8</accession>
<comment type="caution">
    <text evidence="2">The sequence shown here is derived from an EMBL/GenBank/DDBJ whole genome shotgun (WGS) entry which is preliminary data.</text>
</comment>
<evidence type="ECO:0000313" key="2">
    <source>
        <dbReference type="EMBL" id="DAD37575.1"/>
    </source>
</evidence>
<protein>
    <submittedName>
        <fullName evidence="2">Uncharacterized protein</fullName>
    </submittedName>
</protein>
<keyword evidence="3" id="KW-1185">Reference proteome</keyword>
<feature type="region of interest" description="Disordered" evidence="1">
    <location>
        <begin position="1"/>
        <end position="51"/>
    </location>
</feature>
<dbReference type="EMBL" id="DUZY01000004">
    <property type="protein sequence ID" value="DAD37575.1"/>
    <property type="molecule type" value="Genomic_DNA"/>
</dbReference>
<sequence>MLPGRMWNGESRSTTRLGERTDADCGGAPSPGCRVMPVETSSSRSGRHTRP</sequence>
<evidence type="ECO:0000256" key="1">
    <source>
        <dbReference type="SAM" id="MobiDB-lite"/>
    </source>
</evidence>